<keyword evidence="5" id="KW-0472">Membrane</keyword>
<keyword evidence="3" id="KW-0862">Zinc</keyword>
<dbReference type="SUPFAM" id="SSF57850">
    <property type="entry name" value="RING/U-box"/>
    <property type="match status" value="1"/>
</dbReference>
<organism evidence="7 8">
    <name type="scientific">Caenorhabditis remanei</name>
    <name type="common">Caenorhabditis vulgaris</name>
    <dbReference type="NCBI Taxonomy" id="31234"/>
    <lineage>
        <taxon>Eukaryota</taxon>
        <taxon>Metazoa</taxon>
        <taxon>Ecdysozoa</taxon>
        <taxon>Nematoda</taxon>
        <taxon>Chromadorea</taxon>
        <taxon>Rhabditida</taxon>
        <taxon>Rhabditina</taxon>
        <taxon>Rhabditomorpha</taxon>
        <taxon>Rhabditoidea</taxon>
        <taxon>Rhabditidae</taxon>
        <taxon>Peloderinae</taxon>
        <taxon>Caenorhabditis</taxon>
    </lineage>
</organism>
<proteinExistence type="predicted"/>
<dbReference type="AlphaFoldDB" id="A0A6A5H9I0"/>
<evidence type="ECO:0000313" key="7">
    <source>
        <dbReference type="EMBL" id="KAF1763083.1"/>
    </source>
</evidence>
<gene>
    <name evidence="7" type="ORF">GCK72_011348</name>
</gene>
<keyword evidence="2 4" id="KW-0863">Zinc-finger</keyword>
<dbReference type="EMBL" id="WUAV01000003">
    <property type="protein sequence ID" value="KAF1763083.1"/>
    <property type="molecule type" value="Genomic_DNA"/>
</dbReference>
<evidence type="ECO:0000259" key="6">
    <source>
        <dbReference type="PROSITE" id="PS50089"/>
    </source>
</evidence>
<dbReference type="PROSITE" id="PS00518">
    <property type="entry name" value="ZF_RING_1"/>
    <property type="match status" value="1"/>
</dbReference>
<evidence type="ECO:0000256" key="3">
    <source>
        <dbReference type="ARBA" id="ARBA00022833"/>
    </source>
</evidence>
<keyword evidence="5" id="KW-0812">Transmembrane</keyword>
<evidence type="ECO:0000256" key="4">
    <source>
        <dbReference type="PROSITE-ProRule" id="PRU00175"/>
    </source>
</evidence>
<feature type="transmembrane region" description="Helical" evidence="5">
    <location>
        <begin position="179"/>
        <end position="202"/>
    </location>
</feature>
<feature type="transmembrane region" description="Helical" evidence="5">
    <location>
        <begin position="88"/>
        <end position="107"/>
    </location>
</feature>
<keyword evidence="5" id="KW-1133">Transmembrane helix</keyword>
<dbReference type="CTD" id="9810394"/>
<dbReference type="InterPro" id="IPR001841">
    <property type="entry name" value="Znf_RING"/>
</dbReference>
<keyword evidence="1" id="KW-0479">Metal-binding</keyword>
<protein>
    <recommendedName>
        <fullName evidence="6">RING-type domain-containing protein</fullName>
    </recommendedName>
</protein>
<feature type="transmembrane region" description="Helical" evidence="5">
    <location>
        <begin position="119"/>
        <end position="139"/>
    </location>
</feature>
<dbReference type="Gene3D" id="3.30.40.10">
    <property type="entry name" value="Zinc/RING finger domain, C3HC4 (zinc finger)"/>
    <property type="match status" value="1"/>
</dbReference>
<dbReference type="PANTHER" id="PTHR47156">
    <property type="entry name" value="PROTEIN CBG20824"/>
    <property type="match status" value="1"/>
</dbReference>
<dbReference type="InterPro" id="IPR017907">
    <property type="entry name" value="Znf_RING_CS"/>
</dbReference>
<feature type="transmembrane region" description="Helical" evidence="5">
    <location>
        <begin position="12"/>
        <end position="32"/>
    </location>
</feature>
<dbReference type="GeneID" id="9810394"/>
<feature type="domain" description="RING-type" evidence="6">
    <location>
        <begin position="238"/>
        <end position="285"/>
    </location>
</feature>
<dbReference type="InterPro" id="IPR027370">
    <property type="entry name" value="Znf-RING_euk"/>
</dbReference>
<dbReference type="KEGG" id="crq:GCK72_011348"/>
<dbReference type="Proteomes" id="UP000483820">
    <property type="component" value="Chromosome III"/>
</dbReference>
<feature type="transmembrane region" description="Helical" evidence="5">
    <location>
        <begin position="52"/>
        <end position="76"/>
    </location>
</feature>
<dbReference type="PANTHER" id="PTHR47156:SF10">
    <property type="entry name" value="E3 UBIQUITIN-PROTEIN LIGASE TRIM-21-RELATED"/>
    <property type="match status" value="1"/>
</dbReference>
<dbReference type="PROSITE" id="PS50089">
    <property type="entry name" value="ZF_RING_2"/>
    <property type="match status" value="1"/>
</dbReference>
<reference evidence="7 8" key="1">
    <citation type="submission" date="2019-12" db="EMBL/GenBank/DDBJ databases">
        <title>Chromosome-level assembly of the Caenorhabditis remanei genome.</title>
        <authorList>
            <person name="Teterina A.A."/>
            <person name="Willis J.H."/>
            <person name="Phillips P.C."/>
        </authorList>
    </citation>
    <scope>NUCLEOTIDE SEQUENCE [LARGE SCALE GENOMIC DNA]</scope>
    <source>
        <strain evidence="7 8">PX506</strain>
        <tissue evidence="7">Whole organism</tissue>
    </source>
</reference>
<dbReference type="Pfam" id="PF13445">
    <property type="entry name" value="zf-RING_UBOX"/>
    <property type="match status" value="1"/>
</dbReference>
<feature type="transmembrane region" description="Helical" evidence="5">
    <location>
        <begin position="151"/>
        <end position="167"/>
    </location>
</feature>
<dbReference type="SMART" id="SM00184">
    <property type="entry name" value="RING"/>
    <property type="match status" value="1"/>
</dbReference>
<comment type="caution">
    <text evidence="7">The sequence shown here is derived from an EMBL/GenBank/DDBJ whole genome shotgun (WGS) entry which is preliminary data.</text>
</comment>
<evidence type="ECO:0000256" key="1">
    <source>
        <dbReference type="ARBA" id="ARBA00022723"/>
    </source>
</evidence>
<sequence length="309" mass="35735">MCNDSPIKNKYVLLVFQCLAMIFISIDTFNNVPDSARKTNYIEFVLSDAKRFLILGFIFLLFTSIKFIFAWIDSLFKTKESTKCRRDLSIGYGGLVACGIAVHVLMVKQRRSEHYTRELLFPLLFPIYIIFLFINSHIGAYKSCQNEIQNSVIKVIVALAHLSYLFVNKFEKNGLEPLIYTILYAPCSMEFFAVLLCGVRIVEFEERSFWFKMDDRKYRQAHRLRVVLNRQQHPLIECQICTRRYNTTPTVIPRMLVGCGHTVCQECIQELIDLENGLVLCPFCRKATSLADGDTTQLPINYAVMDIVQ</sequence>
<name>A0A6A5H9I0_CAERE</name>
<evidence type="ECO:0000256" key="2">
    <source>
        <dbReference type="ARBA" id="ARBA00022771"/>
    </source>
</evidence>
<evidence type="ECO:0000256" key="5">
    <source>
        <dbReference type="SAM" id="Phobius"/>
    </source>
</evidence>
<dbReference type="InterPro" id="IPR013083">
    <property type="entry name" value="Znf_RING/FYVE/PHD"/>
</dbReference>
<dbReference type="RefSeq" id="XP_053587963.1">
    <property type="nucleotide sequence ID" value="XM_053728386.1"/>
</dbReference>
<dbReference type="InterPro" id="IPR052667">
    <property type="entry name" value="E3_ubiquitin-ligase_RING"/>
</dbReference>
<dbReference type="GO" id="GO:0008270">
    <property type="term" value="F:zinc ion binding"/>
    <property type="evidence" value="ECO:0007669"/>
    <property type="project" value="UniProtKB-KW"/>
</dbReference>
<accession>A0A6A5H9I0</accession>
<evidence type="ECO:0000313" key="8">
    <source>
        <dbReference type="Proteomes" id="UP000483820"/>
    </source>
</evidence>